<dbReference type="PANTHER" id="PTHR42802">
    <property type="entry name" value="MONOOXYGENASE"/>
    <property type="match status" value="1"/>
</dbReference>
<evidence type="ECO:0000256" key="6">
    <source>
        <dbReference type="ARBA" id="ARBA00022630"/>
    </source>
</evidence>
<dbReference type="InterPro" id="IPR036188">
    <property type="entry name" value="FAD/NAD-bd_sf"/>
</dbReference>
<feature type="compositionally biased region" description="Low complexity" evidence="16">
    <location>
        <begin position="433"/>
        <end position="451"/>
    </location>
</feature>
<keyword evidence="6" id="KW-0285">Flavoprotein</keyword>
<dbReference type="RefSeq" id="WP_344933277.1">
    <property type="nucleotide sequence ID" value="NZ_BAAAZR010000001.1"/>
</dbReference>
<evidence type="ECO:0000256" key="2">
    <source>
        <dbReference type="ARBA" id="ARBA00004924"/>
    </source>
</evidence>
<comment type="similarity">
    <text evidence="3">Belongs to the lysine N(6)-hydroxylase/L-ornithine N(5)-oxygenase family.</text>
</comment>
<sequence length="451" mass="49331">MKHRDVELLAIGAGPANLALAVALEELAPDGLADDSLVIEQADTVAWQPGMLLPEAQSQVSFLKDLVTLRNPCSRFSFVNYLHSVGRLSQFINMGSLWPYRIEISDYFKWVADSLTRVRLEYARRCTAVEPLRDADGTLTGWLTRLADGSTIRSRYLVMGIGRDAHIPEEFASLPARRVVHSTRYIQRIAELPKAVPYRVVVIGGAQSAAEMFDAVQSDLPGCQPTMVMRSIGLKTYENSKFTNELYFPTAVDGFFGARPEAREQILQEMHITNYSGLNPATLEKLYSALYLDRLTGKGRLRVVTMHDVTSAREDSDEVVLELTDRRTGEVEELRCDLVLLGSGFVRAMPSLVRGLANALGLEDVTVNRTYQLDVPGAATARCYLQGVNEATHGIADSLLSMQAVRAWEITNDILAGRADGRPEGLGEALATGEPAEGAPVPAAPVPVSAN</sequence>
<keyword evidence="7" id="KW-0274">FAD</keyword>
<comment type="caution">
    <text evidence="17">The sequence shown here is derived from an EMBL/GenBank/DDBJ whole genome shotgun (WGS) entry which is preliminary data.</text>
</comment>
<comment type="catalytic activity">
    <reaction evidence="15">
        <text>L-lysine + NADPH + O2 = N(6)-hydroxy-L-lysine + NADP(+) + H2O</text>
        <dbReference type="Rhea" id="RHEA:23228"/>
        <dbReference type="ChEBI" id="CHEBI:15377"/>
        <dbReference type="ChEBI" id="CHEBI:15379"/>
        <dbReference type="ChEBI" id="CHEBI:32551"/>
        <dbReference type="ChEBI" id="CHEBI:57783"/>
        <dbReference type="ChEBI" id="CHEBI:57820"/>
        <dbReference type="ChEBI" id="CHEBI:58349"/>
        <dbReference type="EC" id="1.14.13.59"/>
    </reaction>
</comment>
<evidence type="ECO:0000313" key="18">
    <source>
        <dbReference type="Proteomes" id="UP001500888"/>
    </source>
</evidence>
<evidence type="ECO:0000256" key="12">
    <source>
        <dbReference type="ARBA" id="ARBA00031158"/>
    </source>
</evidence>
<name>A0ABP7HBI3_9ACTN</name>
<evidence type="ECO:0000256" key="10">
    <source>
        <dbReference type="ARBA" id="ARBA00023033"/>
    </source>
</evidence>
<evidence type="ECO:0000256" key="8">
    <source>
        <dbReference type="ARBA" id="ARBA00022857"/>
    </source>
</evidence>
<dbReference type="SUPFAM" id="SSF51905">
    <property type="entry name" value="FAD/NAD(P)-binding domain"/>
    <property type="match status" value="2"/>
</dbReference>
<gene>
    <name evidence="17" type="primary">pvdA</name>
    <name evidence="17" type="ORF">GCM10022226_03350</name>
</gene>
<evidence type="ECO:0000256" key="1">
    <source>
        <dbReference type="ARBA" id="ARBA00001974"/>
    </source>
</evidence>
<keyword evidence="10" id="KW-0503">Monooxygenase</keyword>
<dbReference type="Proteomes" id="UP001500888">
    <property type="component" value="Unassembled WGS sequence"/>
</dbReference>
<protein>
    <recommendedName>
        <fullName evidence="5">L-lysine N6-monooxygenase MbtG</fullName>
        <ecNumber evidence="4">1.14.13.59</ecNumber>
    </recommendedName>
    <alternativeName>
        <fullName evidence="14">Lysine 6-N-hydroxylase</fullName>
    </alternativeName>
    <alternativeName>
        <fullName evidence="13">Lysine N6-hydroxylase</fullName>
    </alternativeName>
    <alternativeName>
        <fullName evidence="11">Lysine-N-oxygenase</fullName>
    </alternativeName>
    <alternativeName>
        <fullName evidence="12">Mycobactin synthase protein G</fullName>
    </alternativeName>
</protein>
<evidence type="ECO:0000256" key="7">
    <source>
        <dbReference type="ARBA" id="ARBA00022827"/>
    </source>
</evidence>
<evidence type="ECO:0000256" key="9">
    <source>
        <dbReference type="ARBA" id="ARBA00023002"/>
    </source>
</evidence>
<dbReference type="PANTHER" id="PTHR42802:SF1">
    <property type="entry name" value="L-ORNITHINE N(5)-MONOOXYGENASE"/>
    <property type="match status" value="1"/>
</dbReference>
<evidence type="ECO:0000256" key="4">
    <source>
        <dbReference type="ARBA" id="ARBA00013076"/>
    </source>
</evidence>
<dbReference type="EC" id="1.14.13.59" evidence="4"/>
<evidence type="ECO:0000256" key="16">
    <source>
        <dbReference type="SAM" id="MobiDB-lite"/>
    </source>
</evidence>
<dbReference type="Gene3D" id="3.50.50.60">
    <property type="entry name" value="FAD/NAD(P)-binding domain"/>
    <property type="match status" value="1"/>
</dbReference>
<organism evidence="17 18">
    <name type="scientific">Sphaerisporangium flaviroseum</name>
    <dbReference type="NCBI Taxonomy" id="509199"/>
    <lineage>
        <taxon>Bacteria</taxon>
        <taxon>Bacillati</taxon>
        <taxon>Actinomycetota</taxon>
        <taxon>Actinomycetes</taxon>
        <taxon>Streptosporangiales</taxon>
        <taxon>Streptosporangiaceae</taxon>
        <taxon>Sphaerisporangium</taxon>
    </lineage>
</organism>
<feature type="region of interest" description="Disordered" evidence="16">
    <location>
        <begin position="425"/>
        <end position="451"/>
    </location>
</feature>
<keyword evidence="8" id="KW-0521">NADP</keyword>
<proteinExistence type="inferred from homology"/>
<evidence type="ECO:0000256" key="11">
    <source>
        <dbReference type="ARBA" id="ARBA00029939"/>
    </source>
</evidence>
<accession>A0ABP7HBI3</accession>
<evidence type="ECO:0000256" key="5">
    <source>
        <dbReference type="ARBA" id="ARBA00016406"/>
    </source>
</evidence>
<evidence type="ECO:0000256" key="3">
    <source>
        <dbReference type="ARBA" id="ARBA00007588"/>
    </source>
</evidence>
<keyword evidence="9" id="KW-0560">Oxidoreductase</keyword>
<evidence type="ECO:0000256" key="13">
    <source>
        <dbReference type="ARBA" id="ARBA00032493"/>
    </source>
</evidence>
<dbReference type="InterPro" id="IPR025700">
    <property type="entry name" value="Lys/Orn_oxygenase"/>
</dbReference>
<evidence type="ECO:0000313" key="17">
    <source>
        <dbReference type="EMBL" id="GAA3788098.1"/>
    </source>
</evidence>
<evidence type="ECO:0000256" key="14">
    <source>
        <dbReference type="ARBA" id="ARBA00032738"/>
    </source>
</evidence>
<dbReference type="Pfam" id="PF13434">
    <property type="entry name" value="Lys_Orn_oxgnase"/>
    <property type="match status" value="1"/>
</dbReference>
<dbReference type="EMBL" id="BAAAZR010000001">
    <property type="protein sequence ID" value="GAA3788098.1"/>
    <property type="molecule type" value="Genomic_DNA"/>
</dbReference>
<reference evidence="18" key="1">
    <citation type="journal article" date="2019" name="Int. J. Syst. Evol. Microbiol.">
        <title>The Global Catalogue of Microorganisms (GCM) 10K type strain sequencing project: providing services to taxonomists for standard genome sequencing and annotation.</title>
        <authorList>
            <consortium name="The Broad Institute Genomics Platform"/>
            <consortium name="The Broad Institute Genome Sequencing Center for Infectious Disease"/>
            <person name="Wu L."/>
            <person name="Ma J."/>
        </authorList>
    </citation>
    <scope>NUCLEOTIDE SEQUENCE [LARGE SCALE GENOMIC DNA]</scope>
    <source>
        <strain evidence="18">JCM 16908</strain>
    </source>
</reference>
<keyword evidence="18" id="KW-1185">Reference proteome</keyword>
<comment type="cofactor">
    <cofactor evidence="1">
        <name>FAD</name>
        <dbReference type="ChEBI" id="CHEBI:57692"/>
    </cofactor>
</comment>
<comment type="pathway">
    <text evidence="2">Siderophore biosynthesis.</text>
</comment>
<evidence type="ECO:0000256" key="15">
    <source>
        <dbReference type="ARBA" id="ARBA00048407"/>
    </source>
</evidence>